<dbReference type="InterPro" id="IPR018228">
    <property type="entry name" value="DNase_TatD-rel_CS"/>
</dbReference>
<dbReference type="PANTHER" id="PTHR46363:SF1">
    <property type="entry name" value="DEOXYRIBONUCLEASE TATDN2-RELATED"/>
    <property type="match status" value="1"/>
</dbReference>
<dbReference type="Proteomes" id="UP000320762">
    <property type="component" value="Unassembled WGS sequence"/>
</dbReference>
<evidence type="ECO:0000313" key="3">
    <source>
        <dbReference type="EMBL" id="TRM66813.1"/>
    </source>
</evidence>
<dbReference type="PANTHER" id="PTHR46363">
    <property type="entry name" value="DEOXYRIBONUCLEASE TATDN2-RELATED"/>
    <property type="match status" value="1"/>
</dbReference>
<dbReference type="AlphaFoldDB" id="A0A550CPT4"/>
<dbReference type="SUPFAM" id="SSF51556">
    <property type="entry name" value="Metallo-dependent hydrolases"/>
    <property type="match status" value="2"/>
</dbReference>
<keyword evidence="1" id="KW-0378">Hydrolase</keyword>
<sequence>MVGLLLRPASAIRLHRAIGAPLHYIVSLSLRRTLLSSFPTHPTQRRTMGKKSKKNNVPTEEHLLLPAHASTAPIVDTHTHLASTYAAYRQKYPAGKCATVYEFLQHFYRDRRVEAIVDVWCEAPVQKLWREFADSALTAEDRASKWGGTEYYFVMGVHPHEAKLYNDEVERDILEAMQHPRCVGWGEMGLDYHYDNSPREIQREVFTRQLRQAVKLGKPLTIHTREADDDAERILKEEVPKDHKIHIHCFTDAPDFGQRLLDHFPNLYIGVTGVVTFSTNEDTPNIIRRMVGGVDAPRMTNTDSGASDSTTTPPPSTTPALSTAPASLTAPAPSATPGWPLRIVLETDAPFMVPANIYGALSGMKGRLPLCHTAMVPWTAEFVAGILGDGWDATRVMEVARTNARTVYGI</sequence>
<dbReference type="CDD" id="cd01310">
    <property type="entry name" value="TatD_DNAse"/>
    <property type="match status" value="1"/>
</dbReference>
<dbReference type="EMBL" id="VDMD01000003">
    <property type="protein sequence ID" value="TRM66813.1"/>
    <property type="molecule type" value="Genomic_DNA"/>
</dbReference>
<accession>A0A550CPT4</accession>
<feature type="region of interest" description="Disordered" evidence="2">
    <location>
        <begin position="292"/>
        <end position="333"/>
    </location>
</feature>
<dbReference type="Pfam" id="PF01026">
    <property type="entry name" value="TatD_DNase"/>
    <property type="match status" value="1"/>
</dbReference>
<proteinExistence type="predicted"/>
<evidence type="ECO:0000256" key="2">
    <source>
        <dbReference type="SAM" id="MobiDB-lite"/>
    </source>
</evidence>
<dbReference type="OrthoDB" id="6079689at2759"/>
<dbReference type="InterPro" id="IPR032466">
    <property type="entry name" value="Metal_Hydrolase"/>
</dbReference>
<dbReference type="PROSITE" id="PS01090">
    <property type="entry name" value="TATD_2"/>
    <property type="match status" value="1"/>
</dbReference>
<dbReference type="STRING" id="97359.A0A550CPT4"/>
<dbReference type="Gene3D" id="3.20.20.140">
    <property type="entry name" value="Metal-dependent hydrolases"/>
    <property type="match status" value="1"/>
</dbReference>
<organism evidence="3 4">
    <name type="scientific">Schizophyllum amplum</name>
    <dbReference type="NCBI Taxonomy" id="97359"/>
    <lineage>
        <taxon>Eukaryota</taxon>
        <taxon>Fungi</taxon>
        <taxon>Dikarya</taxon>
        <taxon>Basidiomycota</taxon>
        <taxon>Agaricomycotina</taxon>
        <taxon>Agaricomycetes</taxon>
        <taxon>Agaricomycetidae</taxon>
        <taxon>Agaricales</taxon>
        <taxon>Schizophyllaceae</taxon>
        <taxon>Schizophyllum</taxon>
    </lineage>
</organism>
<protein>
    <recommendedName>
        <fullName evidence="5">Hydrolase</fullName>
    </recommendedName>
</protein>
<dbReference type="InterPro" id="IPR001130">
    <property type="entry name" value="TatD-like"/>
</dbReference>
<reference evidence="3 4" key="1">
    <citation type="journal article" date="2019" name="New Phytol.">
        <title>Comparative genomics reveals unique wood-decay strategies and fruiting body development in the Schizophyllaceae.</title>
        <authorList>
            <person name="Almasi E."/>
            <person name="Sahu N."/>
            <person name="Krizsan K."/>
            <person name="Balint B."/>
            <person name="Kovacs G.M."/>
            <person name="Kiss B."/>
            <person name="Cseklye J."/>
            <person name="Drula E."/>
            <person name="Henrissat B."/>
            <person name="Nagy I."/>
            <person name="Chovatia M."/>
            <person name="Adam C."/>
            <person name="LaButti K."/>
            <person name="Lipzen A."/>
            <person name="Riley R."/>
            <person name="Grigoriev I.V."/>
            <person name="Nagy L.G."/>
        </authorList>
    </citation>
    <scope>NUCLEOTIDE SEQUENCE [LARGE SCALE GENOMIC DNA]</scope>
    <source>
        <strain evidence="3 4">NL-1724</strain>
    </source>
</reference>
<evidence type="ECO:0000313" key="4">
    <source>
        <dbReference type="Proteomes" id="UP000320762"/>
    </source>
</evidence>
<comment type="caution">
    <text evidence="3">The sequence shown here is derived from an EMBL/GenBank/DDBJ whole genome shotgun (WGS) entry which is preliminary data.</text>
</comment>
<dbReference type="GO" id="GO:0016788">
    <property type="term" value="F:hydrolase activity, acting on ester bonds"/>
    <property type="evidence" value="ECO:0007669"/>
    <property type="project" value="InterPro"/>
</dbReference>
<feature type="compositionally biased region" description="Low complexity" evidence="2">
    <location>
        <begin position="302"/>
        <end position="311"/>
    </location>
</feature>
<gene>
    <name evidence="3" type="ORF">BD626DRAFT_483911</name>
</gene>
<feature type="compositionally biased region" description="Low complexity" evidence="2">
    <location>
        <begin position="318"/>
        <end position="333"/>
    </location>
</feature>
<name>A0A550CPT4_9AGAR</name>
<evidence type="ECO:0000256" key="1">
    <source>
        <dbReference type="ARBA" id="ARBA00022801"/>
    </source>
</evidence>
<evidence type="ECO:0008006" key="5">
    <source>
        <dbReference type="Google" id="ProtNLM"/>
    </source>
</evidence>
<keyword evidence="4" id="KW-1185">Reference proteome</keyword>